<dbReference type="AlphaFoldDB" id="A0A2J6SI52"/>
<dbReference type="OrthoDB" id="331602at2759"/>
<dbReference type="Gene3D" id="1.20.1270.60">
    <property type="entry name" value="Arfaptin homology (AH) domain/BAR domain"/>
    <property type="match status" value="1"/>
</dbReference>
<dbReference type="SMART" id="SM00055">
    <property type="entry name" value="FCH"/>
    <property type="match status" value="1"/>
</dbReference>
<dbReference type="RefSeq" id="XP_024727314.1">
    <property type="nucleotide sequence ID" value="XM_024877497.1"/>
</dbReference>
<dbReference type="Pfam" id="PF10291">
    <property type="entry name" value="muHD"/>
    <property type="match status" value="1"/>
</dbReference>
<dbReference type="InterPro" id="IPR028565">
    <property type="entry name" value="MHD"/>
</dbReference>
<dbReference type="Pfam" id="PF00611">
    <property type="entry name" value="FCH"/>
    <property type="match status" value="1"/>
</dbReference>
<proteinExistence type="predicted"/>
<evidence type="ECO:0000259" key="3">
    <source>
        <dbReference type="PROSITE" id="PS51072"/>
    </source>
</evidence>
<name>A0A2J6SI52_9HELO</name>
<feature type="compositionally biased region" description="Low complexity" evidence="2">
    <location>
        <begin position="389"/>
        <end position="401"/>
    </location>
</feature>
<keyword evidence="5" id="KW-1185">Reference proteome</keyword>
<dbReference type="GeneID" id="36585574"/>
<organism evidence="4 5">
    <name type="scientific">Hyaloscypha bicolor E</name>
    <dbReference type="NCBI Taxonomy" id="1095630"/>
    <lineage>
        <taxon>Eukaryota</taxon>
        <taxon>Fungi</taxon>
        <taxon>Dikarya</taxon>
        <taxon>Ascomycota</taxon>
        <taxon>Pezizomycotina</taxon>
        <taxon>Leotiomycetes</taxon>
        <taxon>Helotiales</taxon>
        <taxon>Hyaloscyphaceae</taxon>
        <taxon>Hyaloscypha</taxon>
        <taxon>Hyaloscypha bicolor</taxon>
    </lineage>
</organism>
<dbReference type="CDD" id="cd07650">
    <property type="entry name" value="F-BAR_Syp1p_like"/>
    <property type="match status" value="1"/>
</dbReference>
<feature type="region of interest" description="Disordered" evidence="2">
    <location>
        <begin position="308"/>
        <end position="374"/>
    </location>
</feature>
<feature type="region of interest" description="Disordered" evidence="2">
    <location>
        <begin position="387"/>
        <end position="439"/>
    </location>
</feature>
<dbReference type="Proteomes" id="UP000235371">
    <property type="component" value="Unassembled WGS sequence"/>
</dbReference>
<dbReference type="GO" id="GO:0005886">
    <property type="term" value="C:plasma membrane"/>
    <property type="evidence" value="ECO:0007669"/>
    <property type="project" value="TreeGrafter"/>
</dbReference>
<evidence type="ECO:0000313" key="5">
    <source>
        <dbReference type="Proteomes" id="UP000235371"/>
    </source>
</evidence>
<gene>
    <name evidence="4" type="ORF">K444DRAFT_575921</name>
</gene>
<dbReference type="CDD" id="cd09264">
    <property type="entry name" value="AP_Syp1_MHD"/>
    <property type="match status" value="1"/>
</dbReference>
<dbReference type="FunCoup" id="A0A2J6SI52">
    <property type="interactions" value="152"/>
</dbReference>
<dbReference type="PANTHER" id="PTHR23065">
    <property type="entry name" value="PROLINE-SERINE-THREONINE PHOSPHATASE INTERACTING PROTEIN 1"/>
    <property type="match status" value="1"/>
</dbReference>
<dbReference type="GO" id="GO:0032185">
    <property type="term" value="P:septin cytoskeleton organization"/>
    <property type="evidence" value="ECO:0007669"/>
    <property type="project" value="TreeGrafter"/>
</dbReference>
<accession>A0A2J6SI52</accession>
<dbReference type="FunFam" id="1.20.1270.60:FF:000102">
    <property type="entry name" value="WGS project CABT00000000 data, contig 2.23"/>
    <property type="match status" value="1"/>
</dbReference>
<protein>
    <recommendedName>
        <fullName evidence="3">MHD domain-containing protein</fullName>
    </recommendedName>
</protein>
<evidence type="ECO:0000313" key="4">
    <source>
        <dbReference type="EMBL" id="PMD50410.1"/>
    </source>
</evidence>
<feature type="region of interest" description="Disordered" evidence="2">
    <location>
        <begin position="239"/>
        <end position="295"/>
    </location>
</feature>
<keyword evidence="1" id="KW-0254">Endocytosis</keyword>
<reference evidence="4 5" key="1">
    <citation type="submission" date="2016-04" db="EMBL/GenBank/DDBJ databases">
        <title>A degradative enzymes factory behind the ericoid mycorrhizal symbiosis.</title>
        <authorList>
            <consortium name="DOE Joint Genome Institute"/>
            <person name="Martino E."/>
            <person name="Morin E."/>
            <person name="Grelet G."/>
            <person name="Kuo A."/>
            <person name="Kohler A."/>
            <person name="Daghino S."/>
            <person name="Barry K."/>
            <person name="Choi C."/>
            <person name="Cichocki N."/>
            <person name="Clum A."/>
            <person name="Copeland A."/>
            <person name="Hainaut M."/>
            <person name="Haridas S."/>
            <person name="Labutti K."/>
            <person name="Lindquist E."/>
            <person name="Lipzen A."/>
            <person name="Khouja H.-R."/>
            <person name="Murat C."/>
            <person name="Ohm R."/>
            <person name="Olson A."/>
            <person name="Spatafora J."/>
            <person name="Veneault-Fourrey C."/>
            <person name="Henrissat B."/>
            <person name="Grigoriev I."/>
            <person name="Martin F."/>
            <person name="Perotto S."/>
        </authorList>
    </citation>
    <scope>NUCLEOTIDE SEQUENCE [LARGE SCALE GENOMIC DNA]</scope>
    <source>
        <strain evidence="4 5">E</strain>
    </source>
</reference>
<feature type="domain" description="MHD" evidence="3">
    <location>
        <begin position="582"/>
        <end position="836"/>
    </location>
</feature>
<dbReference type="GO" id="GO:0006897">
    <property type="term" value="P:endocytosis"/>
    <property type="evidence" value="ECO:0007669"/>
    <property type="project" value="UniProtKB-KW"/>
</dbReference>
<dbReference type="GO" id="GO:0032153">
    <property type="term" value="C:cell division site"/>
    <property type="evidence" value="ECO:0007669"/>
    <property type="project" value="TreeGrafter"/>
</dbReference>
<feature type="compositionally biased region" description="Polar residues" evidence="2">
    <location>
        <begin position="271"/>
        <end position="282"/>
    </location>
</feature>
<evidence type="ECO:0000256" key="1">
    <source>
        <dbReference type="ARBA" id="ARBA00022583"/>
    </source>
</evidence>
<dbReference type="InterPro" id="IPR001060">
    <property type="entry name" value="FCH_dom"/>
</dbReference>
<feature type="region of interest" description="Disordered" evidence="2">
    <location>
        <begin position="803"/>
        <end position="836"/>
    </location>
</feature>
<feature type="compositionally biased region" description="Pro residues" evidence="2">
    <location>
        <begin position="412"/>
        <end position="421"/>
    </location>
</feature>
<dbReference type="InterPro" id="IPR027267">
    <property type="entry name" value="AH/BAR_dom_sf"/>
</dbReference>
<dbReference type="EMBL" id="KZ613913">
    <property type="protein sequence ID" value="PMD50410.1"/>
    <property type="molecule type" value="Genomic_DNA"/>
</dbReference>
<dbReference type="STRING" id="1095630.A0A2J6SI52"/>
<dbReference type="PANTHER" id="PTHR23065:SF54">
    <property type="entry name" value="SUPPRESSOR OF YEAST PROFILIN DELETION"/>
    <property type="match status" value="1"/>
</dbReference>
<dbReference type="InParanoid" id="A0A2J6SI52"/>
<dbReference type="GO" id="GO:0030139">
    <property type="term" value="C:endocytic vesicle"/>
    <property type="evidence" value="ECO:0007669"/>
    <property type="project" value="TreeGrafter"/>
</dbReference>
<feature type="compositionally biased region" description="Polar residues" evidence="2">
    <location>
        <begin position="336"/>
        <end position="346"/>
    </location>
</feature>
<dbReference type="SUPFAM" id="SSF103657">
    <property type="entry name" value="BAR/IMD domain-like"/>
    <property type="match status" value="1"/>
</dbReference>
<dbReference type="PROSITE" id="PS51072">
    <property type="entry name" value="MHD"/>
    <property type="match status" value="1"/>
</dbReference>
<dbReference type="InterPro" id="IPR018808">
    <property type="entry name" value="Muniscin_C"/>
</dbReference>
<evidence type="ECO:0000256" key="2">
    <source>
        <dbReference type="SAM" id="MobiDB-lite"/>
    </source>
</evidence>
<dbReference type="InterPro" id="IPR049609">
    <property type="entry name" value="Syp1-like_MHD"/>
</dbReference>
<feature type="compositionally biased region" description="Basic and acidic residues" evidence="2">
    <location>
        <begin position="283"/>
        <end position="292"/>
    </location>
</feature>
<sequence>MEALSRQEYPAMLERLSPQGAVQKLNERVKKIGKVNSEIADWLQERRKVEDQYVAGLRKLARKPLQETGQDLGIFDGPWKKLIAAIEDIAQSHALLSERIEKDVEHPLRTFATTNREMSAMTTIHGNLSSLARELEDAQEKSDKLNKKGGKASALKVDAASSRLNSATSAWDSQAPFIYETLQALDERRLNHLRDVLTQYETHEADVIEQNRKTIEQTLRSLLEIDTAQEIKNWSQASIAGKPLNERRTRQPSNAGSGSGGAASLAPPQTPRSNTDNQSEHSNVNEKGESKISRRFGTMLGKRRQSMVGAFGRNPSPNKGFQPFGRSPASRDGPSPQASMGNLNDSPSRDNRLSSLAESPPPQSPTSQTNGNAGAVNADSAFIADAVPTGSSSRTTNGTTGAALFGDLSDVQPPPGPPPSHLKPASEAQKDSEGYTVPAAMNDPISQAEHDAAQENEQQQFKLDIRKEPIPEQDADAQAALSNVANTLRSQQASTLNRKAGTVRGRRDVRNTMYVPPANSLDVSTPENMPPPSPGIATGRAAALAALSSNDQNAPTGSDTTSIRSGHSLTNHVVAKHADMHQPGLNASIIETVSATLENGEVKTAKIGGEIALAYNKVEADDSSTEGTIRINNFPNLEAIGPNRTFIHPVIGDKPDEFTVDLVTISKPSMAFTYRVHIDDENATTVGPLLLKVAWKHQGDKLGLVAEYSLNPAYSTEPVTCHGLVLVAFYEGPRAVGCQTKPTGTHLKEKSLAYWRIGDVTLTNEWHKVICRFLGSEGACPEPGHIEARWEIHGSAAKPLGSGISLSRLEPSKGKEKEEDDPFADESIASPTTVSPAGNWVEIATSKKFVSGKYEAREPVSL</sequence>